<dbReference type="SMART" id="SM00382">
    <property type="entry name" value="AAA"/>
    <property type="match status" value="2"/>
</dbReference>
<dbReference type="PANTHER" id="PTHR19211">
    <property type="entry name" value="ATP-BINDING TRANSPORT PROTEIN-RELATED"/>
    <property type="match status" value="1"/>
</dbReference>
<keyword evidence="2" id="KW-0547">Nucleotide-binding</keyword>
<evidence type="ECO:0000256" key="3">
    <source>
        <dbReference type="ARBA" id="ARBA00022840"/>
    </source>
</evidence>
<comment type="caution">
    <text evidence="7">The sequence shown here is derived from an EMBL/GenBank/DDBJ whole genome shotgun (WGS) entry which is preliminary data.</text>
</comment>
<dbReference type="InterPro" id="IPR032781">
    <property type="entry name" value="ABC_tran_Xtn"/>
</dbReference>
<evidence type="ECO:0000256" key="2">
    <source>
        <dbReference type="ARBA" id="ARBA00022741"/>
    </source>
</evidence>
<dbReference type="InterPro" id="IPR003439">
    <property type="entry name" value="ABC_transporter-like_ATP-bd"/>
</dbReference>
<dbReference type="InterPro" id="IPR017871">
    <property type="entry name" value="ABC_transporter-like_CS"/>
</dbReference>
<dbReference type="PROSITE" id="PS50893">
    <property type="entry name" value="ABC_TRANSPORTER_2"/>
    <property type="match status" value="2"/>
</dbReference>
<dbReference type="PANTHER" id="PTHR19211:SF14">
    <property type="entry name" value="ATP-BINDING CASSETTE SUB-FAMILY F MEMBER 1"/>
    <property type="match status" value="1"/>
</dbReference>
<reference evidence="8" key="1">
    <citation type="journal article" date="2019" name="Int. J. Syst. Evol. Microbiol.">
        <title>The Global Catalogue of Microorganisms (GCM) 10K type strain sequencing project: providing services to taxonomists for standard genome sequencing and annotation.</title>
        <authorList>
            <consortium name="The Broad Institute Genomics Platform"/>
            <consortium name="The Broad Institute Genome Sequencing Center for Infectious Disease"/>
            <person name="Wu L."/>
            <person name="Ma J."/>
        </authorList>
    </citation>
    <scope>NUCLEOTIDE SEQUENCE [LARGE SCALE GENOMIC DNA]</scope>
    <source>
        <strain evidence="8">JCM 17843</strain>
    </source>
</reference>
<keyword evidence="1" id="KW-0677">Repeat</keyword>
<feature type="coiled-coil region" evidence="4">
    <location>
        <begin position="559"/>
        <end position="617"/>
    </location>
</feature>
<dbReference type="Proteomes" id="UP000602381">
    <property type="component" value="Unassembled WGS sequence"/>
</dbReference>
<accession>A0ABQ2L955</accession>
<evidence type="ECO:0000256" key="5">
    <source>
        <dbReference type="SAM" id="MobiDB-lite"/>
    </source>
</evidence>
<keyword evidence="4" id="KW-0175">Coiled coil</keyword>
<keyword evidence="7" id="KW-0808">Transferase</keyword>
<sequence length="637" mass="70518">MLHIKDLTYRIGDRLLFDRATTHVTPGQKVGLIGRNGAGKSTLLGLITGTLSPEGGSIHIRPRAAFTLVGQEAPDGPRSLVEAVLDAHYEMRDLQKEAETATDPHRIADIHTRLADLEAHSATARAASILSGLGFDAEAQARPLNSFSGGWRMRVALASALFTRPDLLLLDEPTNYLDLEGVIWLESFLRTYPYTVVVVSHDRSLLNRAVTSILHLEQGRLVSYAGGYDAFENARLLRNERLAAMKSKQDAQRRHLQAFVDRFRAKANKASQAQSRLKMLERLKPIASVVEEHTVPFNFPKPSPLSPPLITLDAVSVGYQEDKPVLRNLDLRIDPDDRIALLGSNGNGKSTFAKLISKRLKPMTGKLTVPRTLKVGYFAQHQLDELRAKESPYDHMARVMPDSTETKVRTRLGSFGFSADKADRAVETLSGGEKARLLFALMAHAAPQVMILDEPTNHLDIDSREALIRALNEFDGTVILISHDRRLVEACADRLWVVENGGVHSFDGNIEDYRQKLLKARGARTDSNDKDQAANDQRKSDRRAAAQARAKLAPLKQALADAEAHVDDLTKKIARIDRALNNPGLYDGTVANGAAKAAHLQQEQAKLTRDMDAAEERWLMAQEALEKIKQPKEMADK</sequence>
<proteinExistence type="predicted"/>
<evidence type="ECO:0000256" key="1">
    <source>
        <dbReference type="ARBA" id="ARBA00022737"/>
    </source>
</evidence>
<evidence type="ECO:0000259" key="6">
    <source>
        <dbReference type="PROSITE" id="PS50893"/>
    </source>
</evidence>
<feature type="compositionally biased region" description="Basic and acidic residues" evidence="5">
    <location>
        <begin position="523"/>
        <end position="543"/>
    </location>
</feature>
<evidence type="ECO:0000256" key="4">
    <source>
        <dbReference type="SAM" id="Coils"/>
    </source>
</evidence>
<protein>
    <submittedName>
        <fullName evidence="7">Glycosyl transferase family 1</fullName>
    </submittedName>
</protein>
<dbReference type="GO" id="GO:0016740">
    <property type="term" value="F:transferase activity"/>
    <property type="evidence" value="ECO:0007669"/>
    <property type="project" value="UniProtKB-KW"/>
</dbReference>
<organism evidence="7 8">
    <name type="scientific">Iodidimonas muriae</name>
    <dbReference type="NCBI Taxonomy" id="261467"/>
    <lineage>
        <taxon>Bacteria</taxon>
        <taxon>Pseudomonadati</taxon>
        <taxon>Pseudomonadota</taxon>
        <taxon>Alphaproteobacteria</taxon>
        <taxon>Iodidimonadales</taxon>
        <taxon>Iodidimonadaceae</taxon>
        <taxon>Iodidimonas</taxon>
    </lineage>
</organism>
<dbReference type="SUPFAM" id="SSF52540">
    <property type="entry name" value="P-loop containing nucleoside triphosphate hydrolases"/>
    <property type="match status" value="2"/>
</dbReference>
<dbReference type="RefSeq" id="WP_188873399.1">
    <property type="nucleotide sequence ID" value="NZ_BMOV01000001.1"/>
</dbReference>
<evidence type="ECO:0000313" key="7">
    <source>
        <dbReference type="EMBL" id="GGO06223.1"/>
    </source>
</evidence>
<dbReference type="InterPro" id="IPR050611">
    <property type="entry name" value="ABCF"/>
</dbReference>
<dbReference type="EMBL" id="BMOV01000001">
    <property type="protein sequence ID" value="GGO06223.1"/>
    <property type="molecule type" value="Genomic_DNA"/>
</dbReference>
<dbReference type="Pfam" id="PF00005">
    <property type="entry name" value="ABC_tran"/>
    <property type="match status" value="2"/>
</dbReference>
<dbReference type="PROSITE" id="PS00211">
    <property type="entry name" value="ABC_TRANSPORTER_1"/>
    <property type="match status" value="2"/>
</dbReference>
<feature type="domain" description="ABC transporter" evidence="6">
    <location>
        <begin position="310"/>
        <end position="525"/>
    </location>
</feature>
<evidence type="ECO:0000313" key="8">
    <source>
        <dbReference type="Proteomes" id="UP000602381"/>
    </source>
</evidence>
<dbReference type="Pfam" id="PF12848">
    <property type="entry name" value="ABC_tran_Xtn"/>
    <property type="match status" value="1"/>
</dbReference>
<dbReference type="CDD" id="cd03221">
    <property type="entry name" value="ABCF_EF-3"/>
    <property type="match status" value="2"/>
</dbReference>
<feature type="region of interest" description="Disordered" evidence="5">
    <location>
        <begin position="521"/>
        <end position="543"/>
    </location>
</feature>
<keyword evidence="8" id="KW-1185">Reference proteome</keyword>
<dbReference type="Gene3D" id="3.40.50.300">
    <property type="entry name" value="P-loop containing nucleotide triphosphate hydrolases"/>
    <property type="match status" value="2"/>
</dbReference>
<feature type="domain" description="ABC transporter" evidence="6">
    <location>
        <begin position="2"/>
        <end position="243"/>
    </location>
</feature>
<dbReference type="InterPro" id="IPR027417">
    <property type="entry name" value="P-loop_NTPase"/>
</dbReference>
<name>A0ABQ2L955_9PROT</name>
<keyword evidence="3" id="KW-0067">ATP-binding</keyword>
<dbReference type="InterPro" id="IPR003593">
    <property type="entry name" value="AAA+_ATPase"/>
</dbReference>
<gene>
    <name evidence="7" type="ORF">GCM10007972_04340</name>
</gene>